<dbReference type="GO" id="GO:0009102">
    <property type="term" value="P:biotin biosynthetic process"/>
    <property type="evidence" value="ECO:0007669"/>
    <property type="project" value="UniProtKB-UniRule"/>
</dbReference>
<evidence type="ECO:0000256" key="9">
    <source>
        <dbReference type="HAMAP-Rule" id="MF_00336"/>
    </source>
</evidence>
<dbReference type="GO" id="GO:0005829">
    <property type="term" value="C:cytosol"/>
    <property type="evidence" value="ECO:0007669"/>
    <property type="project" value="TreeGrafter"/>
</dbReference>
<keyword evidence="5 9" id="KW-0093">Biotin biosynthesis</keyword>
<dbReference type="InterPro" id="IPR004472">
    <property type="entry name" value="DTB_synth_BioD"/>
</dbReference>
<evidence type="ECO:0000256" key="3">
    <source>
        <dbReference type="ARBA" id="ARBA00022723"/>
    </source>
</evidence>
<evidence type="ECO:0000256" key="8">
    <source>
        <dbReference type="ARBA" id="ARBA00047386"/>
    </source>
</evidence>
<feature type="binding site" evidence="9">
    <location>
        <begin position="122"/>
        <end position="125"/>
    </location>
    <ligand>
        <name>ATP</name>
        <dbReference type="ChEBI" id="CHEBI:30616"/>
    </ligand>
</feature>
<comment type="function">
    <text evidence="9">Catalyzes a mechanistically unusual reaction, the ATP-dependent insertion of CO2 between the N7 and N8 nitrogen atoms of 7,8-diaminopelargonic acid (DAPA, also called 7,8-diammoniononanoate) to form a ureido ring.</text>
</comment>
<comment type="similarity">
    <text evidence="9">Belongs to the dethiobiotin synthetase family.</text>
</comment>
<comment type="catalytic activity">
    <reaction evidence="8">
        <text>(7R,8S)-8-amino-7-(carboxyamino)nonanoate + ATP = (4R,5S)-dethiobiotin + ADP + phosphate + H(+)</text>
        <dbReference type="Rhea" id="RHEA:63684"/>
        <dbReference type="ChEBI" id="CHEBI:15378"/>
        <dbReference type="ChEBI" id="CHEBI:30616"/>
        <dbReference type="ChEBI" id="CHEBI:43474"/>
        <dbReference type="ChEBI" id="CHEBI:149470"/>
        <dbReference type="ChEBI" id="CHEBI:149473"/>
        <dbReference type="ChEBI" id="CHEBI:456216"/>
    </reaction>
</comment>
<organism evidence="10 11">
    <name type="scientific">Paracoccus zhejiangensis</name>
    <dbReference type="NCBI Taxonomy" id="1077935"/>
    <lineage>
        <taxon>Bacteria</taxon>
        <taxon>Pseudomonadati</taxon>
        <taxon>Pseudomonadota</taxon>
        <taxon>Alphaproteobacteria</taxon>
        <taxon>Rhodobacterales</taxon>
        <taxon>Paracoccaceae</taxon>
        <taxon>Paracoccus</taxon>
    </lineage>
</organism>
<dbReference type="Pfam" id="PF13500">
    <property type="entry name" value="AAA_26"/>
    <property type="match status" value="1"/>
</dbReference>
<comment type="pathway">
    <text evidence="9">Cofactor biosynthesis; biotin biosynthesis; biotin from 7,8-diaminononanoate: step 1/2.</text>
</comment>
<feature type="binding site" evidence="9">
    <location>
        <position position="36"/>
    </location>
    <ligand>
        <name>substrate</name>
    </ligand>
</feature>
<dbReference type="RefSeq" id="WP_101752529.1">
    <property type="nucleotide sequence ID" value="NZ_CP025430.1"/>
</dbReference>
<feature type="binding site" evidence="9">
    <location>
        <begin position="12"/>
        <end position="17"/>
    </location>
    <ligand>
        <name>ATP</name>
        <dbReference type="ChEBI" id="CHEBI:30616"/>
    </ligand>
</feature>
<evidence type="ECO:0000256" key="7">
    <source>
        <dbReference type="ARBA" id="ARBA00022842"/>
    </source>
</evidence>
<dbReference type="Proteomes" id="UP000234530">
    <property type="component" value="Chromosome"/>
</dbReference>
<comment type="subcellular location">
    <subcellularLocation>
        <location evidence="9">Cytoplasm</location>
    </subcellularLocation>
</comment>
<feature type="binding site" evidence="9">
    <location>
        <begin position="206"/>
        <end position="208"/>
    </location>
    <ligand>
        <name>ATP</name>
        <dbReference type="ChEBI" id="CHEBI:30616"/>
    </ligand>
</feature>
<comment type="subunit">
    <text evidence="9">Homodimer.</text>
</comment>
<evidence type="ECO:0000256" key="2">
    <source>
        <dbReference type="ARBA" id="ARBA00022598"/>
    </source>
</evidence>
<keyword evidence="7 9" id="KW-0460">Magnesium</keyword>
<dbReference type="GO" id="GO:0005524">
    <property type="term" value="F:ATP binding"/>
    <property type="evidence" value="ECO:0007669"/>
    <property type="project" value="UniProtKB-UniRule"/>
</dbReference>
<gene>
    <name evidence="9 10" type="primary">bioD</name>
    <name evidence="10" type="ORF">CX676_10245</name>
</gene>
<name>A0A2H5EYX1_9RHOB</name>
<keyword evidence="3 9" id="KW-0479">Metal-binding</keyword>
<dbReference type="PIRSF" id="PIRSF006755">
    <property type="entry name" value="DTB_synth"/>
    <property type="match status" value="1"/>
</dbReference>
<dbReference type="GO" id="GO:0000287">
    <property type="term" value="F:magnesium ion binding"/>
    <property type="evidence" value="ECO:0007669"/>
    <property type="project" value="UniProtKB-UniRule"/>
</dbReference>
<dbReference type="NCBIfam" id="TIGR00347">
    <property type="entry name" value="bioD"/>
    <property type="match status" value="1"/>
</dbReference>
<dbReference type="EMBL" id="CP025430">
    <property type="protein sequence ID" value="AUH64496.1"/>
    <property type="molecule type" value="Genomic_DNA"/>
</dbReference>
<dbReference type="EC" id="6.3.3.3" evidence="9"/>
<comment type="cofactor">
    <cofactor evidence="9">
        <name>Mg(2+)</name>
        <dbReference type="ChEBI" id="CHEBI:18420"/>
    </cofactor>
</comment>
<feature type="binding site" evidence="9">
    <location>
        <position position="70"/>
    </location>
    <ligand>
        <name>Mg(2+)</name>
        <dbReference type="ChEBI" id="CHEBI:18420"/>
    </ligand>
</feature>
<comment type="caution">
    <text evidence="9">Lacks conserved residue(s) required for the propagation of feature annotation.</text>
</comment>
<feature type="binding site" evidence="9">
    <location>
        <position position="70"/>
    </location>
    <ligand>
        <name>ATP</name>
        <dbReference type="ChEBI" id="CHEBI:30616"/>
    </ligand>
</feature>
<dbReference type="KEGG" id="pzh:CX676_10245"/>
<dbReference type="InterPro" id="IPR027417">
    <property type="entry name" value="P-loop_NTPase"/>
</dbReference>
<sequence>MARYVITGTGTDVGKTVFAAGLCGLIGAEYWKPVQSGLVGNLPNEGCTGPAQPVHSAYTARTQAAQQATDAADVVRLSGARVYPEAYRLGQPLSPHRAAELDGVEIDPALLTPPPVDPLVIEGAGGVLVPVTRQVLFADLFADWQIPVILVATTGLGTISHSLTALESLQTRMVPVHGVAFVGPENADNMATIGQIGGVKVLGRLPMLLHLDRDSLSAAMAENFRRADF</sequence>
<dbReference type="OrthoDB" id="9802097at2"/>
<accession>A0A2H5EYX1</accession>
<evidence type="ECO:0000256" key="5">
    <source>
        <dbReference type="ARBA" id="ARBA00022756"/>
    </source>
</evidence>
<dbReference type="HAMAP" id="MF_00336">
    <property type="entry name" value="BioD"/>
    <property type="match status" value="1"/>
</dbReference>
<feature type="binding site" evidence="9">
    <location>
        <position position="122"/>
    </location>
    <ligand>
        <name>Mg(2+)</name>
        <dbReference type="ChEBI" id="CHEBI:18420"/>
    </ligand>
</feature>
<keyword evidence="6 9" id="KW-0067">ATP-binding</keyword>
<dbReference type="GO" id="GO:0004141">
    <property type="term" value="F:dethiobiotin synthase activity"/>
    <property type="evidence" value="ECO:0007669"/>
    <property type="project" value="UniProtKB-UniRule"/>
</dbReference>
<dbReference type="PANTHER" id="PTHR43210">
    <property type="entry name" value="DETHIOBIOTIN SYNTHETASE"/>
    <property type="match status" value="1"/>
</dbReference>
<keyword evidence="4 9" id="KW-0547">Nucleotide-binding</keyword>
<feature type="active site" evidence="9">
    <location>
        <position position="32"/>
    </location>
</feature>
<evidence type="ECO:0000256" key="1">
    <source>
        <dbReference type="ARBA" id="ARBA00022490"/>
    </source>
</evidence>
<keyword evidence="1 9" id="KW-0963">Cytoplasm</keyword>
<keyword evidence="2 9" id="KW-0436">Ligase</keyword>
<dbReference type="PANTHER" id="PTHR43210:SF2">
    <property type="entry name" value="ATP-DEPENDENT DETHIOBIOTIN SYNTHETASE BIOD 2"/>
    <property type="match status" value="1"/>
</dbReference>
<dbReference type="SUPFAM" id="SSF52540">
    <property type="entry name" value="P-loop containing nucleoside triphosphate hydrolases"/>
    <property type="match status" value="1"/>
</dbReference>
<comment type="catalytic activity">
    <reaction evidence="9">
        <text>(7R,8S)-7,8-diammoniononanoate + CO2 + ATP = (4R,5S)-dethiobiotin + ADP + phosphate + 3 H(+)</text>
        <dbReference type="Rhea" id="RHEA:15805"/>
        <dbReference type="ChEBI" id="CHEBI:15378"/>
        <dbReference type="ChEBI" id="CHEBI:16526"/>
        <dbReference type="ChEBI" id="CHEBI:30616"/>
        <dbReference type="ChEBI" id="CHEBI:43474"/>
        <dbReference type="ChEBI" id="CHEBI:149469"/>
        <dbReference type="ChEBI" id="CHEBI:149473"/>
        <dbReference type="ChEBI" id="CHEBI:456216"/>
        <dbReference type="EC" id="6.3.3.3"/>
    </reaction>
</comment>
<keyword evidence="11" id="KW-1185">Reference proteome</keyword>
<dbReference type="CDD" id="cd03109">
    <property type="entry name" value="DTBS"/>
    <property type="match status" value="1"/>
</dbReference>
<evidence type="ECO:0000313" key="10">
    <source>
        <dbReference type="EMBL" id="AUH64496.1"/>
    </source>
</evidence>
<evidence type="ECO:0000256" key="6">
    <source>
        <dbReference type="ARBA" id="ARBA00022840"/>
    </source>
</evidence>
<protein>
    <recommendedName>
        <fullName evidence="9">ATP-dependent dethiobiotin synthetase BioD</fullName>
        <ecNumber evidence="9">6.3.3.3</ecNumber>
    </recommendedName>
    <alternativeName>
        <fullName evidence="9">DTB synthetase</fullName>
        <shortName evidence="9">DTBS</shortName>
    </alternativeName>
    <alternativeName>
        <fullName evidence="9">Dethiobiotin synthase</fullName>
    </alternativeName>
</protein>
<proteinExistence type="inferred from homology"/>
<evidence type="ECO:0000313" key="11">
    <source>
        <dbReference type="Proteomes" id="UP000234530"/>
    </source>
</evidence>
<reference evidence="10 11" key="1">
    <citation type="journal article" date="2013" name="Antonie Van Leeuwenhoek">
        <title>Paracoccus zhejiangensis sp. nov., isolated from activated sludge in wastewater-treatment system.</title>
        <authorList>
            <person name="Wu Z.G."/>
            <person name="Zhang D.F."/>
            <person name="Liu Y.L."/>
            <person name="Wang F."/>
            <person name="Jiang X."/>
            <person name="Li C."/>
            <person name="Li S.P."/>
            <person name="Hong Q."/>
            <person name="Li W.J."/>
        </authorList>
    </citation>
    <scope>NUCLEOTIDE SEQUENCE [LARGE SCALE GENOMIC DNA]</scope>
    <source>
        <strain evidence="10 11">J6</strain>
    </source>
</reference>
<feature type="binding site" evidence="9">
    <location>
        <position position="16"/>
    </location>
    <ligand>
        <name>Mg(2+)</name>
        <dbReference type="ChEBI" id="CHEBI:18420"/>
    </ligand>
</feature>
<evidence type="ECO:0000256" key="4">
    <source>
        <dbReference type="ARBA" id="ARBA00022741"/>
    </source>
</evidence>
<dbReference type="AlphaFoldDB" id="A0A2H5EYX1"/>
<dbReference type="UniPathway" id="UPA00078">
    <property type="reaction ID" value="UER00161"/>
</dbReference>
<dbReference type="Gene3D" id="3.40.50.300">
    <property type="entry name" value="P-loop containing nucleotide triphosphate hydrolases"/>
    <property type="match status" value="1"/>
</dbReference>